<dbReference type="Proteomes" id="UP000583929">
    <property type="component" value="Unassembled WGS sequence"/>
</dbReference>
<evidence type="ECO:0000313" key="2">
    <source>
        <dbReference type="EMBL" id="KAF4363316.1"/>
    </source>
</evidence>
<gene>
    <name evidence="2" type="ORF">G4B88_011713</name>
</gene>
<dbReference type="EMBL" id="JAATIQ010000298">
    <property type="protein sequence ID" value="KAF4363316.1"/>
    <property type="molecule type" value="Genomic_DNA"/>
</dbReference>
<feature type="region of interest" description="Disordered" evidence="1">
    <location>
        <begin position="97"/>
        <end position="118"/>
    </location>
</feature>
<accession>A0A7J6EYA9</accession>
<dbReference type="AlphaFoldDB" id="A0A7J6EYA9"/>
<name>A0A7J6EYA9_CANSA</name>
<proteinExistence type="predicted"/>
<keyword evidence="3" id="KW-1185">Reference proteome</keyword>
<protein>
    <submittedName>
        <fullName evidence="2">Uncharacterized protein</fullName>
    </submittedName>
</protein>
<organism evidence="2 3">
    <name type="scientific">Cannabis sativa</name>
    <name type="common">Hemp</name>
    <name type="synonym">Marijuana</name>
    <dbReference type="NCBI Taxonomy" id="3483"/>
    <lineage>
        <taxon>Eukaryota</taxon>
        <taxon>Viridiplantae</taxon>
        <taxon>Streptophyta</taxon>
        <taxon>Embryophyta</taxon>
        <taxon>Tracheophyta</taxon>
        <taxon>Spermatophyta</taxon>
        <taxon>Magnoliopsida</taxon>
        <taxon>eudicotyledons</taxon>
        <taxon>Gunneridae</taxon>
        <taxon>Pentapetalae</taxon>
        <taxon>rosids</taxon>
        <taxon>fabids</taxon>
        <taxon>Rosales</taxon>
        <taxon>Cannabaceae</taxon>
        <taxon>Cannabis</taxon>
    </lineage>
</organism>
<reference evidence="2 3" key="1">
    <citation type="journal article" date="2020" name="bioRxiv">
        <title>Sequence and annotation of 42 cannabis genomes reveals extensive copy number variation in cannabinoid synthesis and pathogen resistance genes.</title>
        <authorList>
            <person name="Mckernan K.J."/>
            <person name="Helbert Y."/>
            <person name="Kane L.T."/>
            <person name="Ebling H."/>
            <person name="Zhang L."/>
            <person name="Liu B."/>
            <person name="Eaton Z."/>
            <person name="Mclaughlin S."/>
            <person name="Kingan S."/>
            <person name="Baybayan P."/>
            <person name="Concepcion G."/>
            <person name="Jordan M."/>
            <person name="Riva A."/>
            <person name="Barbazuk W."/>
            <person name="Harkins T."/>
        </authorList>
    </citation>
    <scope>NUCLEOTIDE SEQUENCE [LARGE SCALE GENOMIC DNA]</scope>
    <source>
        <strain evidence="3">cv. Jamaican Lion 4</strain>
        <tissue evidence="2">Leaf</tissue>
    </source>
</reference>
<evidence type="ECO:0000256" key="1">
    <source>
        <dbReference type="SAM" id="MobiDB-lite"/>
    </source>
</evidence>
<sequence>MEMDLSCDVSGKKNGNKIRREIKELGFEREEGQIKDNGSSRWIESTPYLSSNGYDWTIKQNHDHHQTQVPQCSVLHAALTRTQCHRFFHCGRCENRSQRVGSRRPGQAMGKTHCRWEK</sequence>
<evidence type="ECO:0000313" key="3">
    <source>
        <dbReference type="Proteomes" id="UP000583929"/>
    </source>
</evidence>
<comment type="caution">
    <text evidence="2">The sequence shown here is derived from an EMBL/GenBank/DDBJ whole genome shotgun (WGS) entry which is preliminary data.</text>
</comment>